<organism evidence="1 2">
    <name type="scientific">Caenorhabditis japonica</name>
    <dbReference type="NCBI Taxonomy" id="281687"/>
    <lineage>
        <taxon>Eukaryota</taxon>
        <taxon>Metazoa</taxon>
        <taxon>Ecdysozoa</taxon>
        <taxon>Nematoda</taxon>
        <taxon>Chromadorea</taxon>
        <taxon>Rhabditida</taxon>
        <taxon>Rhabditina</taxon>
        <taxon>Rhabditomorpha</taxon>
        <taxon>Rhabditoidea</taxon>
        <taxon>Rhabditidae</taxon>
        <taxon>Peloderinae</taxon>
        <taxon>Caenorhabditis</taxon>
    </lineage>
</organism>
<dbReference type="AlphaFoldDB" id="A0A8R1E8L7"/>
<sequence>MGKGSIGQTTVVRWSVTPVRHIFIHLLKLQRSRESSLKSGSAPSRNSEFALASIFAERFLEMNWILLILFVPLFVSPPVVESKHQRQYTVCEDETGGLLHYKEGRRQDRELCAKRLATAYFHDEVNQTGWAFLEVDVISPKTPHWLQGYAAGFCRG</sequence>
<name>A0A8R1E8L7_CAEJA</name>
<keyword evidence="2" id="KW-1185">Reference proteome</keyword>
<protein>
    <submittedName>
        <fullName evidence="1">Phospholipase B-like</fullName>
    </submittedName>
</protein>
<proteinExistence type="predicted"/>
<dbReference type="EnsemblMetazoa" id="CJA29192.1">
    <property type="protein sequence ID" value="CJA29192.1"/>
    <property type="gene ID" value="WBGene00184766"/>
</dbReference>
<dbReference type="Proteomes" id="UP000005237">
    <property type="component" value="Unassembled WGS sequence"/>
</dbReference>
<dbReference type="Gene3D" id="2.10.70.60">
    <property type="entry name" value="Phospholipase B-like, domain 1"/>
    <property type="match status" value="1"/>
</dbReference>
<accession>A0A8R1E8L7</accession>
<dbReference type="InterPro" id="IPR043040">
    <property type="entry name" value="PLipase_B-like_dom1"/>
</dbReference>
<evidence type="ECO:0000313" key="2">
    <source>
        <dbReference type="Proteomes" id="UP000005237"/>
    </source>
</evidence>
<evidence type="ECO:0000313" key="1">
    <source>
        <dbReference type="EnsemblMetazoa" id="CJA29192.1"/>
    </source>
</evidence>
<reference evidence="2" key="1">
    <citation type="submission" date="2010-08" db="EMBL/GenBank/DDBJ databases">
        <authorList>
            <consortium name="Caenorhabditis japonica Sequencing Consortium"/>
            <person name="Wilson R.K."/>
        </authorList>
    </citation>
    <scope>NUCLEOTIDE SEQUENCE [LARGE SCALE GENOMIC DNA]</scope>
    <source>
        <strain evidence="2">DF5081</strain>
    </source>
</reference>
<reference evidence="1" key="2">
    <citation type="submission" date="2022-06" db="UniProtKB">
        <authorList>
            <consortium name="EnsemblMetazoa"/>
        </authorList>
    </citation>
    <scope>IDENTIFICATION</scope>
    <source>
        <strain evidence="1">DF5081</strain>
    </source>
</reference>